<dbReference type="GO" id="GO:0005829">
    <property type="term" value="C:cytosol"/>
    <property type="evidence" value="ECO:0007669"/>
    <property type="project" value="TreeGrafter"/>
</dbReference>
<accession>A0A4R3LZR7</accession>
<dbReference type="InterPro" id="IPR000595">
    <property type="entry name" value="cNMP-bd_dom"/>
</dbReference>
<evidence type="ECO:0000256" key="1">
    <source>
        <dbReference type="ARBA" id="ARBA00023015"/>
    </source>
</evidence>
<feature type="domain" description="Cyclic nucleotide-binding" evidence="4">
    <location>
        <begin position="14"/>
        <end position="116"/>
    </location>
</feature>
<dbReference type="InterPro" id="IPR050397">
    <property type="entry name" value="Env_Response_Regulators"/>
</dbReference>
<dbReference type="InterPro" id="IPR012318">
    <property type="entry name" value="HTH_CRP"/>
</dbReference>
<dbReference type="NCBIfam" id="NF006901">
    <property type="entry name" value="PRK09392.1"/>
    <property type="match status" value="1"/>
</dbReference>
<name>A0A4R3LZR7_9HYPH</name>
<evidence type="ECO:0000259" key="4">
    <source>
        <dbReference type="PROSITE" id="PS50042"/>
    </source>
</evidence>
<evidence type="ECO:0000256" key="2">
    <source>
        <dbReference type="ARBA" id="ARBA00023125"/>
    </source>
</evidence>
<dbReference type="InterPro" id="IPR018490">
    <property type="entry name" value="cNMP-bd_dom_sf"/>
</dbReference>
<dbReference type="Gene3D" id="2.60.120.10">
    <property type="entry name" value="Jelly Rolls"/>
    <property type="match status" value="1"/>
</dbReference>
<dbReference type="SUPFAM" id="SSF51206">
    <property type="entry name" value="cAMP-binding domain-like"/>
    <property type="match status" value="1"/>
</dbReference>
<dbReference type="Proteomes" id="UP000295678">
    <property type="component" value="Unassembled WGS sequence"/>
</dbReference>
<proteinExistence type="predicted"/>
<keyword evidence="7" id="KW-1185">Reference proteome</keyword>
<dbReference type="Pfam" id="PF00027">
    <property type="entry name" value="cNMP_binding"/>
    <property type="match status" value="1"/>
</dbReference>
<dbReference type="PROSITE" id="PS51063">
    <property type="entry name" value="HTH_CRP_2"/>
    <property type="match status" value="1"/>
</dbReference>
<evidence type="ECO:0000313" key="7">
    <source>
        <dbReference type="Proteomes" id="UP000295678"/>
    </source>
</evidence>
<dbReference type="InterPro" id="IPR036390">
    <property type="entry name" value="WH_DNA-bd_sf"/>
</dbReference>
<keyword evidence="2" id="KW-0238">DNA-binding</keyword>
<evidence type="ECO:0000313" key="6">
    <source>
        <dbReference type="EMBL" id="TCT05399.1"/>
    </source>
</evidence>
<dbReference type="EMBL" id="SMAK01000013">
    <property type="protein sequence ID" value="TCT05399.1"/>
    <property type="molecule type" value="Genomic_DNA"/>
</dbReference>
<dbReference type="RefSeq" id="WP_132807681.1">
    <property type="nucleotide sequence ID" value="NZ_SMAK01000013.1"/>
</dbReference>
<dbReference type="AlphaFoldDB" id="A0A4R3LZR7"/>
<keyword evidence="3" id="KW-0804">Transcription</keyword>
<protein>
    <submittedName>
        <fullName evidence="6">CRP/FNR family transcriptional activator FtrB</fullName>
    </submittedName>
</protein>
<dbReference type="GO" id="GO:0003677">
    <property type="term" value="F:DNA binding"/>
    <property type="evidence" value="ECO:0007669"/>
    <property type="project" value="UniProtKB-KW"/>
</dbReference>
<sequence length="232" mass="25829">MRREDVVEIRKLELFRACADETFDALVTAGFLQRFPPGVVLIQENEPSDFLYIVVEGLVEMFAGHAGRETTIGFVRPIGTFILAAVLKDQVYLQSARTLEKSRVLMIPAANVREAMQHDTAFMSAIVGELSTCYRNLVKELKNQKLRTGTERLANWLLRANEKQGGSGMVELGIGKRVLASRLGMTPENLSRSFAALGPHGVVVNGPRIRIADMETLRRFARPSRLIDDLTS</sequence>
<dbReference type="PROSITE" id="PS50042">
    <property type="entry name" value="CNMP_BINDING_3"/>
    <property type="match status" value="1"/>
</dbReference>
<comment type="caution">
    <text evidence="6">The sequence shown here is derived from an EMBL/GenBank/DDBJ whole genome shotgun (WGS) entry which is preliminary data.</text>
</comment>
<dbReference type="Gene3D" id="1.10.10.10">
    <property type="entry name" value="Winged helix-like DNA-binding domain superfamily/Winged helix DNA-binding domain"/>
    <property type="match status" value="1"/>
</dbReference>
<gene>
    <name evidence="6" type="ORF">EDC22_11321</name>
</gene>
<dbReference type="OrthoDB" id="190787at2"/>
<evidence type="ECO:0000259" key="5">
    <source>
        <dbReference type="PROSITE" id="PS51063"/>
    </source>
</evidence>
<dbReference type="InterPro" id="IPR014710">
    <property type="entry name" value="RmlC-like_jellyroll"/>
</dbReference>
<dbReference type="SUPFAM" id="SSF46785">
    <property type="entry name" value="Winged helix' DNA-binding domain"/>
    <property type="match status" value="1"/>
</dbReference>
<dbReference type="Pfam" id="PF13545">
    <property type="entry name" value="HTH_Crp_2"/>
    <property type="match status" value="1"/>
</dbReference>
<dbReference type="InterPro" id="IPR036388">
    <property type="entry name" value="WH-like_DNA-bd_sf"/>
</dbReference>
<dbReference type="CDD" id="cd00038">
    <property type="entry name" value="CAP_ED"/>
    <property type="match status" value="1"/>
</dbReference>
<dbReference type="PANTHER" id="PTHR24567:SF26">
    <property type="entry name" value="REGULATORY PROTEIN YEIL"/>
    <property type="match status" value="1"/>
</dbReference>
<evidence type="ECO:0000256" key="3">
    <source>
        <dbReference type="ARBA" id="ARBA00023163"/>
    </source>
</evidence>
<dbReference type="PANTHER" id="PTHR24567">
    <property type="entry name" value="CRP FAMILY TRANSCRIPTIONAL REGULATORY PROTEIN"/>
    <property type="match status" value="1"/>
</dbReference>
<keyword evidence="1" id="KW-0805">Transcription regulation</keyword>
<reference evidence="6 7" key="1">
    <citation type="submission" date="2019-03" db="EMBL/GenBank/DDBJ databases">
        <title>Genomic Encyclopedia of Type Strains, Phase IV (KMG-IV): sequencing the most valuable type-strain genomes for metagenomic binning, comparative biology and taxonomic classification.</title>
        <authorList>
            <person name="Goeker M."/>
        </authorList>
    </citation>
    <scope>NUCLEOTIDE SEQUENCE [LARGE SCALE GENOMIC DNA]</scope>
    <source>
        <strain evidence="6 7">DSM 19345</strain>
    </source>
</reference>
<feature type="domain" description="HTH crp-type" evidence="5">
    <location>
        <begin position="147"/>
        <end position="215"/>
    </location>
</feature>
<organism evidence="6 7">
    <name type="scientific">Tepidamorphus gemmatus</name>
    <dbReference type="NCBI Taxonomy" id="747076"/>
    <lineage>
        <taxon>Bacteria</taxon>
        <taxon>Pseudomonadati</taxon>
        <taxon>Pseudomonadota</taxon>
        <taxon>Alphaproteobacteria</taxon>
        <taxon>Hyphomicrobiales</taxon>
        <taxon>Tepidamorphaceae</taxon>
        <taxon>Tepidamorphus</taxon>
    </lineage>
</organism>
<dbReference type="GO" id="GO:0003700">
    <property type="term" value="F:DNA-binding transcription factor activity"/>
    <property type="evidence" value="ECO:0007669"/>
    <property type="project" value="TreeGrafter"/>
</dbReference>
<dbReference type="SMART" id="SM00100">
    <property type="entry name" value="cNMP"/>
    <property type="match status" value="1"/>
</dbReference>